<dbReference type="OrthoDB" id="439993at2759"/>
<dbReference type="HOGENOM" id="CLU_1074893_0_0_1"/>
<dbReference type="GO" id="GO:0006396">
    <property type="term" value="P:RNA processing"/>
    <property type="evidence" value="ECO:0007669"/>
    <property type="project" value="InterPro"/>
</dbReference>
<dbReference type="SUPFAM" id="SSF46785">
    <property type="entry name" value="Winged helix' DNA-binding domain"/>
    <property type="match status" value="1"/>
</dbReference>
<evidence type="ECO:0000313" key="8">
    <source>
        <dbReference type="EnsemblMetazoa" id="tetur04g08740.1"/>
    </source>
</evidence>
<dbReference type="InterPro" id="IPR012677">
    <property type="entry name" value="Nucleotide-bd_a/b_plait_sf"/>
</dbReference>
<evidence type="ECO:0000256" key="1">
    <source>
        <dbReference type="ARBA" id="ARBA00004123"/>
    </source>
</evidence>
<dbReference type="GO" id="GO:0003723">
    <property type="term" value="F:RNA binding"/>
    <property type="evidence" value="ECO:0007669"/>
    <property type="project" value="UniProtKB-UniRule"/>
</dbReference>
<dbReference type="GO" id="GO:1990904">
    <property type="term" value="C:ribonucleoprotein complex"/>
    <property type="evidence" value="ECO:0007669"/>
    <property type="project" value="InterPro"/>
</dbReference>
<dbReference type="InterPro" id="IPR002344">
    <property type="entry name" value="Lupus_La"/>
</dbReference>
<dbReference type="GeneID" id="107359404"/>
<dbReference type="AlphaFoldDB" id="T1K3H9"/>
<dbReference type="Proteomes" id="UP000015104">
    <property type="component" value="Unassembled WGS sequence"/>
</dbReference>
<evidence type="ECO:0000259" key="7">
    <source>
        <dbReference type="PROSITE" id="PS50961"/>
    </source>
</evidence>
<feature type="compositionally biased region" description="Basic and acidic residues" evidence="5">
    <location>
        <begin position="198"/>
        <end position="217"/>
    </location>
</feature>
<reference evidence="8" key="2">
    <citation type="submission" date="2015-06" db="UniProtKB">
        <authorList>
            <consortium name="EnsemblMetazoa"/>
        </authorList>
    </citation>
    <scope>IDENTIFICATION</scope>
</reference>
<dbReference type="GO" id="GO:0010494">
    <property type="term" value="C:cytoplasmic stress granule"/>
    <property type="evidence" value="ECO:0007669"/>
    <property type="project" value="TreeGrafter"/>
</dbReference>
<evidence type="ECO:0000256" key="2">
    <source>
        <dbReference type="ARBA" id="ARBA00022884"/>
    </source>
</evidence>
<protein>
    <recommendedName>
        <fullName evidence="10">HTH La-type RNA-binding domain-containing protein</fullName>
    </recommendedName>
</protein>
<dbReference type="SMART" id="SM00360">
    <property type="entry name" value="RRM"/>
    <property type="match status" value="1"/>
</dbReference>
<dbReference type="Gene3D" id="1.10.10.10">
    <property type="entry name" value="Winged helix-like DNA-binding domain superfamily/Winged helix DNA-binding domain"/>
    <property type="match status" value="1"/>
</dbReference>
<dbReference type="SMART" id="SM00715">
    <property type="entry name" value="LA"/>
    <property type="match status" value="1"/>
</dbReference>
<feature type="domain" description="RRM" evidence="6">
    <location>
        <begin position="103"/>
        <end position="185"/>
    </location>
</feature>
<feature type="compositionally biased region" description="Basic and acidic residues" evidence="5">
    <location>
        <begin position="231"/>
        <end position="251"/>
    </location>
</feature>
<accession>T1K3H9</accession>
<dbReference type="RefSeq" id="XP_025016003.1">
    <property type="nucleotide sequence ID" value="XM_025160235.1"/>
</dbReference>
<dbReference type="EMBL" id="CAEY01001380">
    <property type="status" value="NOT_ANNOTATED_CDS"/>
    <property type="molecule type" value="Genomic_DNA"/>
</dbReference>
<dbReference type="SUPFAM" id="SSF54928">
    <property type="entry name" value="RNA-binding domain, RBD"/>
    <property type="match status" value="1"/>
</dbReference>
<keyword evidence="9" id="KW-1185">Reference proteome</keyword>
<dbReference type="Pfam" id="PF05383">
    <property type="entry name" value="La"/>
    <property type="match status" value="1"/>
</dbReference>
<keyword evidence="2 4" id="KW-0694">RNA-binding</keyword>
<dbReference type="Pfam" id="PF00076">
    <property type="entry name" value="RRM_1"/>
    <property type="match status" value="1"/>
</dbReference>
<keyword evidence="3" id="KW-0539">Nucleus</keyword>
<dbReference type="InterPro" id="IPR036390">
    <property type="entry name" value="WH_DNA-bd_sf"/>
</dbReference>
<dbReference type="STRING" id="32264.T1K3H9"/>
<evidence type="ECO:0000256" key="5">
    <source>
        <dbReference type="SAM" id="MobiDB-lite"/>
    </source>
</evidence>
<sequence>MTNTELNEKIASQMKYYFSDYNLARDKFMKEKMAEDDGWIPLHVFLTFKKLAAMTSDPQVLVESIKASATDLIEIDESGSKIRRSPSKPLPDQSVYQEEAIQKTVHIKGFPLDSTFDQLWSFCSGFGDLESLQMRKTRKGGFKGCVLAVFKDKADAAKILEVSLKYNDKELLKEAEKAHVERRQAFFNKKRNGKKNARKNEESEESKGVKKLKVDKAEESEESEEPEESEGVEKLKVEEPEEPEGVKKLKVENIVSSTA</sequence>
<dbReference type="PANTHER" id="PTHR22792:SF166">
    <property type="entry name" value="LUPUS LA PROTEIN HOMOLOG"/>
    <property type="match status" value="1"/>
</dbReference>
<dbReference type="InterPro" id="IPR006630">
    <property type="entry name" value="La_HTH"/>
</dbReference>
<dbReference type="PROSITE" id="PS50102">
    <property type="entry name" value="RRM"/>
    <property type="match status" value="1"/>
</dbReference>
<feature type="region of interest" description="Disordered" evidence="5">
    <location>
        <begin position="183"/>
        <end position="259"/>
    </location>
</feature>
<name>T1K3H9_TETUR</name>
<evidence type="ECO:0000256" key="4">
    <source>
        <dbReference type="PROSITE-ProRule" id="PRU00332"/>
    </source>
</evidence>
<dbReference type="InterPro" id="IPR036388">
    <property type="entry name" value="WH-like_DNA-bd_sf"/>
</dbReference>
<dbReference type="GO" id="GO:0005634">
    <property type="term" value="C:nucleus"/>
    <property type="evidence" value="ECO:0007669"/>
    <property type="project" value="UniProtKB-SubCell"/>
</dbReference>
<comment type="subcellular location">
    <subcellularLocation>
        <location evidence="1">Nucleus</location>
    </subcellularLocation>
</comment>
<evidence type="ECO:0000259" key="6">
    <source>
        <dbReference type="PROSITE" id="PS50102"/>
    </source>
</evidence>
<evidence type="ECO:0000256" key="3">
    <source>
        <dbReference type="ARBA" id="ARBA00023242"/>
    </source>
</evidence>
<dbReference type="PANTHER" id="PTHR22792">
    <property type="entry name" value="LUPUS LA PROTEIN-RELATED"/>
    <property type="match status" value="1"/>
</dbReference>
<dbReference type="GO" id="GO:0005829">
    <property type="term" value="C:cytosol"/>
    <property type="evidence" value="ECO:0007669"/>
    <property type="project" value="TreeGrafter"/>
</dbReference>
<organism evidence="8 9">
    <name type="scientific">Tetranychus urticae</name>
    <name type="common">Two-spotted spider mite</name>
    <dbReference type="NCBI Taxonomy" id="32264"/>
    <lineage>
        <taxon>Eukaryota</taxon>
        <taxon>Metazoa</taxon>
        <taxon>Ecdysozoa</taxon>
        <taxon>Arthropoda</taxon>
        <taxon>Chelicerata</taxon>
        <taxon>Arachnida</taxon>
        <taxon>Acari</taxon>
        <taxon>Acariformes</taxon>
        <taxon>Trombidiformes</taxon>
        <taxon>Prostigmata</taxon>
        <taxon>Eleutherengona</taxon>
        <taxon>Raphignathae</taxon>
        <taxon>Tetranychoidea</taxon>
        <taxon>Tetranychidae</taxon>
        <taxon>Tetranychus</taxon>
    </lineage>
</organism>
<dbReference type="PROSITE" id="PS50961">
    <property type="entry name" value="HTH_LA"/>
    <property type="match status" value="1"/>
</dbReference>
<feature type="domain" description="HTH La-type RNA-binding" evidence="7">
    <location>
        <begin position="1"/>
        <end position="92"/>
    </location>
</feature>
<feature type="compositionally biased region" description="Basic residues" evidence="5">
    <location>
        <begin position="188"/>
        <end position="197"/>
    </location>
</feature>
<proteinExistence type="predicted"/>
<dbReference type="InterPro" id="IPR000504">
    <property type="entry name" value="RRM_dom"/>
</dbReference>
<dbReference type="eggNOG" id="KOG4213">
    <property type="taxonomic scope" value="Eukaryota"/>
</dbReference>
<dbReference type="Gene3D" id="3.30.70.330">
    <property type="match status" value="1"/>
</dbReference>
<dbReference type="EnsemblMetazoa" id="tetur04g08740.1">
    <property type="protein sequence ID" value="tetur04g08740.1"/>
    <property type="gene ID" value="tetur04g08740"/>
</dbReference>
<dbReference type="KEGG" id="tut:107359404"/>
<dbReference type="PRINTS" id="PR00302">
    <property type="entry name" value="LUPUSLA"/>
</dbReference>
<dbReference type="CDD" id="cd12291">
    <property type="entry name" value="RRM1_La"/>
    <property type="match status" value="1"/>
</dbReference>
<dbReference type="GO" id="GO:0045727">
    <property type="term" value="P:positive regulation of translation"/>
    <property type="evidence" value="ECO:0007669"/>
    <property type="project" value="TreeGrafter"/>
</dbReference>
<feature type="compositionally biased region" description="Acidic residues" evidence="5">
    <location>
        <begin position="218"/>
        <end position="230"/>
    </location>
</feature>
<dbReference type="OMA" id="WRIYEAN"/>
<reference evidence="9" key="1">
    <citation type="submission" date="2011-08" db="EMBL/GenBank/DDBJ databases">
        <authorList>
            <person name="Rombauts S."/>
        </authorList>
    </citation>
    <scope>NUCLEOTIDE SEQUENCE</scope>
    <source>
        <strain evidence="9">London</strain>
    </source>
</reference>
<dbReference type="InterPro" id="IPR035979">
    <property type="entry name" value="RBD_domain_sf"/>
</dbReference>
<evidence type="ECO:0008006" key="10">
    <source>
        <dbReference type="Google" id="ProtNLM"/>
    </source>
</evidence>
<evidence type="ECO:0000313" key="9">
    <source>
        <dbReference type="Proteomes" id="UP000015104"/>
    </source>
</evidence>
<dbReference type="InterPro" id="IPR045180">
    <property type="entry name" value="La_dom_prot"/>
</dbReference>